<dbReference type="SUPFAM" id="SSF55729">
    <property type="entry name" value="Acyl-CoA N-acyltransferases (Nat)"/>
    <property type="match status" value="1"/>
</dbReference>
<keyword evidence="1" id="KW-0963">Cytoplasm</keyword>
<keyword evidence="3" id="KW-0808">Transferase</keyword>
<dbReference type="InterPro" id="IPR050276">
    <property type="entry name" value="MshD_Acetyltransferase"/>
</dbReference>
<dbReference type="CDD" id="cd04301">
    <property type="entry name" value="NAT_SF"/>
    <property type="match status" value="1"/>
</dbReference>
<accession>A0A1G8NKL6</accession>
<dbReference type="Proteomes" id="UP000183255">
    <property type="component" value="Unassembled WGS sequence"/>
</dbReference>
<gene>
    <name evidence="3" type="ORF">SAMN05421804_104233</name>
</gene>
<comment type="catalytic activity">
    <reaction evidence="1">
        <text>N-terminal L-alanyl-[ribosomal protein bS18] + acetyl-CoA = N-terminal N(alpha)-acetyl-L-alanyl-[ribosomal protein bS18] + CoA + H(+)</text>
        <dbReference type="Rhea" id="RHEA:43756"/>
        <dbReference type="Rhea" id="RHEA-COMP:10676"/>
        <dbReference type="Rhea" id="RHEA-COMP:10677"/>
        <dbReference type="ChEBI" id="CHEBI:15378"/>
        <dbReference type="ChEBI" id="CHEBI:57287"/>
        <dbReference type="ChEBI" id="CHEBI:57288"/>
        <dbReference type="ChEBI" id="CHEBI:64718"/>
        <dbReference type="ChEBI" id="CHEBI:83683"/>
        <dbReference type="EC" id="2.3.1.266"/>
    </reaction>
</comment>
<dbReference type="GO" id="GO:0005737">
    <property type="term" value="C:cytoplasm"/>
    <property type="evidence" value="ECO:0007669"/>
    <property type="project" value="UniProtKB-SubCell"/>
</dbReference>
<dbReference type="AlphaFoldDB" id="A0A1G8NKL6"/>
<evidence type="ECO:0000259" key="2">
    <source>
        <dbReference type="PROSITE" id="PS51186"/>
    </source>
</evidence>
<name>A0A1G8NKL6_9CLOT</name>
<dbReference type="EC" id="2.3.1.266" evidence="1"/>
<dbReference type="PANTHER" id="PTHR43617">
    <property type="entry name" value="L-AMINO ACID N-ACETYLTRANSFERASE"/>
    <property type="match status" value="1"/>
</dbReference>
<dbReference type="RefSeq" id="WP_031575797.1">
    <property type="nucleotide sequence ID" value="NZ_DAMAXS010000030.1"/>
</dbReference>
<evidence type="ECO:0000256" key="1">
    <source>
        <dbReference type="RuleBase" id="RU363094"/>
    </source>
</evidence>
<sequence>MERIIIKEFEPRHVDEVYEISKEAFPLPWAKEELIREIVNPHALNLVALLGDEVVGYVQCWYTFEDADIINIAVKNSCQRLGIGKMVLSELIRQLKVKGIQNIFLEVRVSNLPAQKLYKSFGFITLTKRERYYINGEDALVMNLQI</sequence>
<comment type="function">
    <text evidence="1">Acetylates the N-terminal alanine of ribosomal protein bS18.</text>
</comment>
<evidence type="ECO:0000313" key="4">
    <source>
        <dbReference type="Proteomes" id="UP000183255"/>
    </source>
</evidence>
<proteinExistence type="inferred from homology"/>
<dbReference type="InterPro" id="IPR006464">
    <property type="entry name" value="AcTrfase_RimI/Ard1"/>
</dbReference>
<evidence type="ECO:0000313" key="3">
    <source>
        <dbReference type="EMBL" id="SDI80799.1"/>
    </source>
</evidence>
<dbReference type="Gene3D" id="3.40.630.30">
    <property type="match status" value="1"/>
</dbReference>
<dbReference type="InterPro" id="IPR000182">
    <property type="entry name" value="GNAT_dom"/>
</dbReference>
<comment type="subcellular location">
    <subcellularLocation>
        <location evidence="1">Cytoplasm</location>
    </subcellularLocation>
</comment>
<organism evidence="3 4">
    <name type="scientific">Proteiniclasticum ruminis</name>
    <dbReference type="NCBI Taxonomy" id="398199"/>
    <lineage>
        <taxon>Bacteria</taxon>
        <taxon>Bacillati</taxon>
        <taxon>Bacillota</taxon>
        <taxon>Clostridia</taxon>
        <taxon>Eubacteriales</taxon>
        <taxon>Clostridiaceae</taxon>
        <taxon>Proteiniclasticum</taxon>
    </lineage>
</organism>
<dbReference type="EMBL" id="FNDZ01000004">
    <property type="protein sequence ID" value="SDI80799.1"/>
    <property type="molecule type" value="Genomic_DNA"/>
</dbReference>
<protein>
    <recommendedName>
        <fullName evidence="1">[Ribosomal protein bS18]-alanine N-acetyltransferase</fullName>
        <ecNumber evidence="1">2.3.1.266</ecNumber>
    </recommendedName>
</protein>
<dbReference type="PROSITE" id="PS51186">
    <property type="entry name" value="GNAT"/>
    <property type="match status" value="1"/>
</dbReference>
<dbReference type="InterPro" id="IPR016181">
    <property type="entry name" value="Acyl_CoA_acyltransferase"/>
</dbReference>
<comment type="similarity">
    <text evidence="1">Belongs to the acetyltransferase family. RimI subfamily.</text>
</comment>
<feature type="domain" description="N-acetyltransferase" evidence="2">
    <location>
        <begin position="4"/>
        <end position="146"/>
    </location>
</feature>
<dbReference type="GO" id="GO:0008999">
    <property type="term" value="F:protein-N-terminal-alanine acetyltransferase activity"/>
    <property type="evidence" value="ECO:0007669"/>
    <property type="project" value="UniProtKB-EC"/>
</dbReference>
<dbReference type="NCBIfam" id="TIGR01575">
    <property type="entry name" value="rimI"/>
    <property type="match status" value="1"/>
</dbReference>
<dbReference type="Pfam" id="PF00583">
    <property type="entry name" value="Acetyltransf_1"/>
    <property type="match status" value="1"/>
</dbReference>
<reference evidence="3 4" key="1">
    <citation type="submission" date="2016-10" db="EMBL/GenBank/DDBJ databases">
        <authorList>
            <person name="de Groot N.N."/>
        </authorList>
    </citation>
    <scope>NUCLEOTIDE SEQUENCE [LARGE SCALE GENOMIC DNA]</scope>
    <source>
        <strain evidence="3 4">CGMCC 1.5058</strain>
    </source>
</reference>